<dbReference type="PANTHER" id="PTHR42305">
    <property type="entry name" value="MEMBRANE PROTEIN RV1733C-RELATED"/>
    <property type="match status" value="1"/>
</dbReference>
<evidence type="ECO:0008006" key="4">
    <source>
        <dbReference type="Google" id="ProtNLM"/>
    </source>
</evidence>
<protein>
    <recommendedName>
        <fullName evidence="4">Proline rich protein membrane protein</fullName>
    </recommendedName>
</protein>
<reference evidence="2 3" key="1">
    <citation type="submission" date="2020-02" db="EMBL/GenBank/DDBJ databases">
        <title>Whole-genome analyses of novel actinobacteria.</title>
        <authorList>
            <person name="Sahin N."/>
            <person name="Tokatli A."/>
        </authorList>
    </citation>
    <scope>NUCLEOTIDE SEQUENCE [LARGE SCALE GENOMIC DNA]</scope>
    <source>
        <strain evidence="2 3">YC419</strain>
    </source>
</reference>
<name>A0ABX0DUY4_9ACTN</name>
<keyword evidence="1" id="KW-0472">Membrane</keyword>
<keyword evidence="3" id="KW-1185">Reference proteome</keyword>
<feature type="transmembrane region" description="Helical" evidence="1">
    <location>
        <begin position="21"/>
        <end position="45"/>
    </location>
</feature>
<keyword evidence="1" id="KW-0812">Transmembrane</keyword>
<accession>A0ABX0DUY4</accession>
<evidence type="ECO:0000256" key="1">
    <source>
        <dbReference type="SAM" id="Phobius"/>
    </source>
</evidence>
<sequence>MRLWRWRRNALRRRCDVIEAWVVLAAWGLAVVGGLLAAVTSAGAAERVFDRQRSGRQAVSAVLTEDAPAQAHIRAVHNNRVWVTVRWTVPDGSVRTGEARVVPDTAAGSRVTVWTDERDRLVSAPLSPMESAVQAAVLGALAAVGTGGAVWGGVRVVRGRVDRWRMKQWAAEWREFGPRWGRMTG</sequence>
<dbReference type="PANTHER" id="PTHR42305:SF1">
    <property type="entry name" value="MEMBRANE PROTEIN RV1733C-RELATED"/>
    <property type="match status" value="1"/>
</dbReference>
<keyword evidence="1" id="KW-1133">Transmembrane helix</keyword>
<evidence type="ECO:0000313" key="3">
    <source>
        <dbReference type="Proteomes" id="UP001518140"/>
    </source>
</evidence>
<proteinExistence type="predicted"/>
<gene>
    <name evidence="2" type="ORF">G6048_12150</name>
</gene>
<dbReference type="EMBL" id="JAAKZX010000029">
    <property type="protein sequence ID" value="NGO42887.1"/>
    <property type="molecule type" value="Genomic_DNA"/>
</dbReference>
<dbReference type="Proteomes" id="UP001518140">
    <property type="component" value="Unassembled WGS sequence"/>
</dbReference>
<feature type="transmembrane region" description="Helical" evidence="1">
    <location>
        <begin position="135"/>
        <end position="157"/>
    </location>
</feature>
<dbReference type="InterPro" id="IPR039708">
    <property type="entry name" value="MT1774/Rv1733c-like"/>
</dbReference>
<organism evidence="2 3">
    <name type="scientific">Streptomyces ureilyticus</name>
    <dbReference type="NCBI Taxonomy" id="1775131"/>
    <lineage>
        <taxon>Bacteria</taxon>
        <taxon>Bacillati</taxon>
        <taxon>Actinomycetota</taxon>
        <taxon>Actinomycetes</taxon>
        <taxon>Kitasatosporales</taxon>
        <taxon>Streptomycetaceae</taxon>
        <taxon>Streptomyces</taxon>
    </lineage>
</organism>
<comment type="caution">
    <text evidence="2">The sequence shown here is derived from an EMBL/GenBank/DDBJ whole genome shotgun (WGS) entry which is preliminary data.</text>
</comment>
<evidence type="ECO:0000313" key="2">
    <source>
        <dbReference type="EMBL" id="NGO42887.1"/>
    </source>
</evidence>